<comment type="similarity">
    <text evidence="2">Belongs to the monovalent cation:proton antiporter 2 (CPA2) transporter (TC 2.A.37) family.</text>
</comment>
<evidence type="ECO:0000256" key="3">
    <source>
        <dbReference type="ARBA" id="ARBA00022448"/>
    </source>
</evidence>
<evidence type="ECO:0000313" key="13">
    <source>
        <dbReference type="EMBL" id="XCJ17214.1"/>
    </source>
</evidence>
<evidence type="ECO:0000256" key="10">
    <source>
        <dbReference type="ARBA" id="ARBA00023201"/>
    </source>
</evidence>
<keyword evidence="7" id="KW-0915">Sodium</keyword>
<feature type="transmembrane region" description="Helical" evidence="11">
    <location>
        <begin position="262"/>
        <end position="281"/>
    </location>
</feature>
<feature type="transmembrane region" description="Helical" evidence="11">
    <location>
        <begin position="144"/>
        <end position="168"/>
    </location>
</feature>
<keyword evidence="6 11" id="KW-1133">Transmembrane helix</keyword>
<feature type="transmembrane region" description="Helical" evidence="11">
    <location>
        <begin position="174"/>
        <end position="194"/>
    </location>
</feature>
<organism evidence="13">
    <name type="scientific">Sporolactobacillus sp. Y61</name>
    <dbReference type="NCBI Taxonomy" id="3160863"/>
    <lineage>
        <taxon>Bacteria</taxon>
        <taxon>Bacillati</taxon>
        <taxon>Bacillota</taxon>
        <taxon>Bacilli</taxon>
        <taxon>Bacillales</taxon>
        <taxon>Sporolactobacillaceae</taxon>
        <taxon>Sporolactobacillus</taxon>
    </lineage>
</organism>
<evidence type="ECO:0000256" key="8">
    <source>
        <dbReference type="ARBA" id="ARBA00023065"/>
    </source>
</evidence>
<feature type="transmembrane region" description="Helical" evidence="11">
    <location>
        <begin position="287"/>
        <end position="311"/>
    </location>
</feature>
<dbReference type="GO" id="GO:0016020">
    <property type="term" value="C:membrane"/>
    <property type="evidence" value="ECO:0007669"/>
    <property type="project" value="UniProtKB-SubCell"/>
</dbReference>
<dbReference type="AlphaFoldDB" id="A0AAU8IG19"/>
<evidence type="ECO:0000259" key="12">
    <source>
        <dbReference type="Pfam" id="PF00999"/>
    </source>
</evidence>
<dbReference type="PANTHER" id="PTHR43562">
    <property type="entry name" value="NAPA-TYPE SODIUM/HYDROGEN ANTIPORTER"/>
    <property type="match status" value="1"/>
</dbReference>
<keyword evidence="4" id="KW-0050">Antiport</keyword>
<dbReference type="GO" id="GO:0006814">
    <property type="term" value="P:sodium ion transport"/>
    <property type="evidence" value="ECO:0007669"/>
    <property type="project" value="UniProtKB-KW"/>
</dbReference>
<protein>
    <submittedName>
        <fullName evidence="13">Cation:proton antiporter</fullName>
    </submittedName>
</protein>
<keyword evidence="10" id="KW-0739">Sodium transport</keyword>
<dbReference type="InterPro" id="IPR038770">
    <property type="entry name" value="Na+/solute_symporter_sf"/>
</dbReference>
<keyword evidence="8" id="KW-0406">Ion transport</keyword>
<feature type="transmembrane region" description="Helical" evidence="11">
    <location>
        <begin position="29"/>
        <end position="47"/>
    </location>
</feature>
<keyword evidence="3" id="KW-0813">Transport</keyword>
<evidence type="ECO:0000256" key="6">
    <source>
        <dbReference type="ARBA" id="ARBA00022989"/>
    </source>
</evidence>
<dbReference type="RefSeq" id="WP_353948504.1">
    <property type="nucleotide sequence ID" value="NZ_CP159510.1"/>
</dbReference>
<feature type="transmembrane region" description="Helical" evidence="11">
    <location>
        <begin position="86"/>
        <end position="108"/>
    </location>
</feature>
<dbReference type="EMBL" id="CP159510">
    <property type="protein sequence ID" value="XCJ17214.1"/>
    <property type="molecule type" value="Genomic_DNA"/>
</dbReference>
<dbReference type="InterPro" id="IPR006153">
    <property type="entry name" value="Cation/H_exchanger_TM"/>
</dbReference>
<evidence type="ECO:0000256" key="9">
    <source>
        <dbReference type="ARBA" id="ARBA00023136"/>
    </source>
</evidence>
<name>A0AAU8IG19_9BACL</name>
<feature type="domain" description="Cation/H+ exchanger transmembrane" evidence="12">
    <location>
        <begin position="13"/>
        <end position="374"/>
    </location>
</feature>
<feature type="transmembrane region" description="Helical" evidence="11">
    <location>
        <begin position="114"/>
        <end position="132"/>
    </location>
</feature>
<dbReference type="GO" id="GO:1902600">
    <property type="term" value="P:proton transmembrane transport"/>
    <property type="evidence" value="ECO:0007669"/>
    <property type="project" value="InterPro"/>
</dbReference>
<feature type="transmembrane region" description="Helical" evidence="11">
    <location>
        <begin position="350"/>
        <end position="370"/>
    </location>
</feature>
<evidence type="ECO:0000256" key="5">
    <source>
        <dbReference type="ARBA" id="ARBA00022692"/>
    </source>
</evidence>
<evidence type="ECO:0000256" key="2">
    <source>
        <dbReference type="ARBA" id="ARBA00005551"/>
    </source>
</evidence>
<keyword evidence="5 11" id="KW-0812">Transmembrane</keyword>
<comment type="subcellular location">
    <subcellularLocation>
        <location evidence="1">Membrane</location>
        <topology evidence="1">Multi-pass membrane protein</topology>
    </subcellularLocation>
</comment>
<dbReference type="Gene3D" id="1.20.1530.20">
    <property type="match status" value="1"/>
</dbReference>
<dbReference type="Pfam" id="PF00999">
    <property type="entry name" value="Na_H_Exchanger"/>
    <property type="match status" value="1"/>
</dbReference>
<evidence type="ECO:0000256" key="11">
    <source>
        <dbReference type="SAM" id="Phobius"/>
    </source>
</evidence>
<evidence type="ECO:0000256" key="4">
    <source>
        <dbReference type="ARBA" id="ARBA00022449"/>
    </source>
</evidence>
<dbReference type="PANTHER" id="PTHR43562:SF3">
    <property type="entry name" value="SODIUM ION_PROTON EXCHANGER (EUROFUNG)"/>
    <property type="match status" value="1"/>
</dbReference>
<sequence>MDFIFELAVILLATKIAGHLSVLMKQPAVLGELLVGILIGPAVLGWIPNSEMIHIISEAGVILLMFIAGLEADLDDLRKNARPSTAVAVGGIIFPLGFGTLAGLGMGMPLNQGIFLGLVLSATSVSITVQTLKEMGKLQTRESTTILGAAVLDDVLVIVLLAFVMSFFGGSDESTLLVIGQKILFFATILLISWKAVPWIMRWFGGLKVSEPVVSAAVMIGFFFACYAEWLGVAGIIGSFIAGAAIAQTPFKEKVEQKIEPISYGIFVPVFFVSIGLNVTFTGLDRHIWFIIALSLLAIFTKLAGSGLGAWMTGFDFHGAAKIGAGMISRGEVALILASIGMTSGLLDEMYYTPLILVVLITTLVTPPALSRLFANERDHEAA</sequence>
<keyword evidence="9 11" id="KW-0472">Membrane</keyword>
<feature type="transmembrane region" description="Helical" evidence="11">
    <location>
        <begin position="230"/>
        <end position="250"/>
    </location>
</feature>
<feature type="transmembrane region" description="Helical" evidence="11">
    <location>
        <begin position="53"/>
        <end position="74"/>
    </location>
</feature>
<proteinExistence type="inferred from homology"/>
<evidence type="ECO:0000256" key="1">
    <source>
        <dbReference type="ARBA" id="ARBA00004141"/>
    </source>
</evidence>
<accession>A0AAU8IG19</accession>
<reference evidence="13" key="1">
    <citation type="submission" date="2024-06" db="EMBL/GenBank/DDBJ databases">
        <authorList>
            <person name="Fan A."/>
            <person name="Zhang F.Y."/>
            <person name="Zhang L."/>
        </authorList>
    </citation>
    <scope>NUCLEOTIDE SEQUENCE</scope>
    <source>
        <strain evidence="13">Y61</strain>
    </source>
</reference>
<evidence type="ECO:0000256" key="7">
    <source>
        <dbReference type="ARBA" id="ARBA00023053"/>
    </source>
</evidence>
<dbReference type="GO" id="GO:0015297">
    <property type="term" value="F:antiporter activity"/>
    <property type="evidence" value="ECO:0007669"/>
    <property type="project" value="UniProtKB-KW"/>
</dbReference>
<gene>
    <name evidence="13" type="ORF">ABNN70_01305</name>
</gene>